<dbReference type="GO" id="GO:0006950">
    <property type="term" value="P:response to stress"/>
    <property type="evidence" value="ECO:0007669"/>
    <property type="project" value="TreeGrafter"/>
</dbReference>
<sequence length="92" mass="10796">MESYQLAELACILKPSMTGVLNRLERDGIVRRSKPAHDQRRMYVALTEKGQQCFVSMADEMENNYRKIQEKYGEEKMQLLFELLADLKKIKP</sequence>
<dbReference type="PANTHER" id="PTHR33164:SF13">
    <property type="entry name" value="4-HYDROXYPHENYLACETATE CATABOLISM PROTEIN"/>
    <property type="match status" value="1"/>
</dbReference>
<dbReference type="PROSITE" id="PS50995">
    <property type="entry name" value="HTH_MARR_2"/>
    <property type="match status" value="1"/>
</dbReference>
<dbReference type="EMBL" id="CP001157">
    <property type="protein sequence ID" value="ACO79382.1"/>
    <property type="molecule type" value="Genomic_DNA"/>
</dbReference>
<accession>C1DP29</accession>
<feature type="domain" description="HTH marR-type" evidence="1">
    <location>
        <begin position="1"/>
        <end position="89"/>
    </location>
</feature>
<evidence type="ECO:0000259" key="1">
    <source>
        <dbReference type="PROSITE" id="PS50995"/>
    </source>
</evidence>
<dbReference type="GO" id="GO:0003700">
    <property type="term" value="F:DNA-binding transcription factor activity"/>
    <property type="evidence" value="ECO:0007669"/>
    <property type="project" value="InterPro"/>
</dbReference>
<protein>
    <submittedName>
        <fullName evidence="2">Homoprotocatechuate degradation operon regulator, HpaR protein</fullName>
    </submittedName>
</protein>
<gene>
    <name evidence="2" type="primary">hpaR</name>
    <name evidence="2" type="ordered locus">Avin_32210</name>
</gene>
<dbReference type="STRING" id="322710.Avin_32210"/>
<reference evidence="2 3" key="1">
    <citation type="journal article" date="2009" name="J. Bacteriol.">
        <title>Genome sequence of Azotobacter vinelandii, an obligate aerobe specialized to support diverse anaerobic metabolic processes.</title>
        <authorList>
            <person name="Setubal J.C."/>
            <person name="dos Santos P."/>
            <person name="Goldman B.S."/>
            <person name="Ertesvag H."/>
            <person name="Espin G."/>
            <person name="Rubio L.M."/>
            <person name="Valla S."/>
            <person name="Almeida N.F."/>
            <person name="Balasubramanian D."/>
            <person name="Cromes L."/>
            <person name="Curatti L."/>
            <person name="Du Z."/>
            <person name="Godsy E."/>
            <person name="Goodner B."/>
            <person name="Hellner-Burris K."/>
            <person name="Hernandez J.A."/>
            <person name="Houmiel K."/>
            <person name="Imperial J."/>
            <person name="Kennedy C."/>
            <person name="Larson T.J."/>
            <person name="Latreille P."/>
            <person name="Ligon L.S."/>
            <person name="Lu J."/>
            <person name="Maerk M."/>
            <person name="Miller N.M."/>
            <person name="Norton S."/>
            <person name="O'Carroll I.P."/>
            <person name="Paulsen I."/>
            <person name="Raulfs E.C."/>
            <person name="Roemer R."/>
            <person name="Rosser J."/>
            <person name="Segura D."/>
            <person name="Slater S."/>
            <person name="Stricklin S.L."/>
            <person name="Studholme D.J."/>
            <person name="Sun J."/>
            <person name="Viana C.J."/>
            <person name="Wallin E."/>
            <person name="Wang B."/>
            <person name="Wheeler C."/>
            <person name="Zhu H."/>
            <person name="Dean D.R."/>
            <person name="Dixon R."/>
            <person name="Wood D."/>
        </authorList>
    </citation>
    <scope>NUCLEOTIDE SEQUENCE [LARGE SCALE GENOMIC DNA]</scope>
    <source>
        <strain evidence="3">DJ / ATCC BAA-1303</strain>
    </source>
</reference>
<evidence type="ECO:0000313" key="3">
    <source>
        <dbReference type="Proteomes" id="UP000002424"/>
    </source>
</evidence>
<proteinExistence type="predicted"/>
<dbReference type="eggNOG" id="COG1846">
    <property type="taxonomic scope" value="Bacteria"/>
</dbReference>
<keyword evidence="3" id="KW-1185">Reference proteome</keyword>
<dbReference type="Proteomes" id="UP000002424">
    <property type="component" value="Chromosome"/>
</dbReference>
<dbReference type="InterPro" id="IPR000835">
    <property type="entry name" value="HTH_MarR-typ"/>
</dbReference>
<dbReference type="AlphaFoldDB" id="C1DP29"/>
<dbReference type="PANTHER" id="PTHR33164">
    <property type="entry name" value="TRANSCRIPTIONAL REGULATOR, MARR FAMILY"/>
    <property type="match status" value="1"/>
</dbReference>
<dbReference type="SMART" id="SM00347">
    <property type="entry name" value="HTH_MARR"/>
    <property type="match status" value="1"/>
</dbReference>
<organism evidence="2 3">
    <name type="scientific">Azotobacter vinelandii (strain DJ / ATCC BAA-1303)</name>
    <dbReference type="NCBI Taxonomy" id="322710"/>
    <lineage>
        <taxon>Bacteria</taxon>
        <taxon>Pseudomonadati</taxon>
        <taxon>Pseudomonadota</taxon>
        <taxon>Gammaproteobacteria</taxon>
        <taxon>Pseudomonadales</taxon>
        <taxon>Pseudomonadaceae</taxon>
        <taxon>Azotobacter</taxon>
    </lineage>
</organism>
<dbReference type="Pfam" id="PF01047">
    <property type="entry name" value="MarR"/>
    <property type="match status" value="1"/>
</dbReference>
<dbReference type="InterPro" id="IPR039422">
    <property type="entry name" value="MarR/SlyA-like"/>
</dbReference>
<dbReference type="Gene3D" id="1.10.10.10">
    <property type="entry name" value="Winged helix-like DNA-binding domain superfamily/Winged helix DNA-binding domain"/>
    <property type="match status" value="1"/>
</dbReference>
<name>C1DP29_AZOVD</name>
<evidence type="ECO:0000313" key="2">
    <source>
        <dbReference type="EMBL" id="ACO79382.1"/>
    </source>
</evidence>
<dbReference type="KEGG" id="avn:Avin_32210"/>
<dbReference type="EnsemblBacteria" id="ACO79382">
    <property type="protein sequence ID" value="ACO79382"/>
    <property type="gene ID" value="Avin_32210"/>
</dbReference>
<dbReference type="HOGENOM" id="CLU_2407011_0_0_6"/>
<dbReference type="SUPFAM" id="SSF46785">
    <property type="entry name" value="Winged helix' DNA-binding domain"/>
    <property type="match status" value="1"/>
</dbReference>
<dbReference type="InterPro" id="IPR036388">
    <property type="entry name" value="WH-like_DNA-bd_sf"/>
</dbReference>
<dbReference type="InterPro" id="IPR036390">
    <property type="entry name" value="WH_DNA-bd_sf"/>
</dbReference>